<protein>
    <submittedName>
        <fullName evidence="1">Uncharacterized protein</fullName>
    </submittedName>
</protein>
<evidence type="ECO:0000313" key="1">
    <source>
        <dbReference type="EMBL" id="QHT25211.1"/>
    </source>
</evidence>
<proteinExistence type="predicted"/>
<name>A0A6C0E9C2_9ZZZZ</name>
<reference evidence="1" key="1">
    <citation type="journal article" date="2020" name="Nature">
        <title>Giant virus diversity and host interactions through global metagenomics.</title>
        <authorList>
            <person name="Schulz F."/>
            <person name="Roux S."/>
            <person name="Paez-Espino D."/>
            <person name="Jungbluth S."/>
            <person name="Walsh D.A."/>
            <person name="Denef V.J."/>
            <person name="McMahon K.D."/>
            <person name="Konstantinidis K.T."/>
            <person name="Eloe-Fadrosh E.A."/>
            <person name="Kyrpides N.C."/>
            <person name="Woyke T."/>
        </authorList>
    </citation>
    <scope>NUCLEOTIDE SEQUENCE</scope>
    <source>
        <strain evidence="1">GVMAG-M-3300023179-150</strain>
    </source>
</reference>
<organism evidence="1">
    <name type="scientific">viral metagenome</name>
    <dbReference type="NCBI Taxonomy" id="1070528"/>
    <lineage>
        <taxon>unclassified sequences</taxon>
        <taxon>metagenomes</taxon>
        <taxon>organismal metagenomes</taxon>
    </lineage>
</organism>
<accession>A0A6C0E9C2</accession>
<dbReference type="AlphaFoldDB" id="A0A6C0E9C2"/>
<sequence length="290" mass="34381">MSWEDFLLPIKLSQEVRQFQNNKKLNKKFDGKYLGIIPLVWNPLAFYKKSNHQTIEEQINDININTNTNNTPSTPSTPPESQNVKIIKTTKDMLMIESAFYYLTRNTDKNNNKNERYYPVLKYEDDLPFTINHLKDVFGKFLFDIGYTEPHFKPIRIYKMKGFHLFGLILDYKISNDKLNKNWNYYYSLPLIKLKDSEITNSMMKVSQNHYNYSNNNTWTIPIKGYVIETNTEFPFNINFEQLIATLSNQIDSNSSKYTDFYFIPKINKNKRPLDADLLTIHQANKKIKF</sequence>
<dbReference type="EMBL" id="MN739759">
    <property type="protein sequence ID" value="QHT25211.1"/>
    <property type="molecule type" value="Genomic_DNA"/>
</dbReference>